<dbReference type="PANTHER" id="PTHR44329">
    <property type="entry name" value="SERINE/THREONINE-PROTEIN KINASE TNNI3K-RELATED"/>
    <property type="match status" value="1"/>
</dbReference>
<name>A0A8S0VRL4_CYCAE</name>
<keyword evidence="1" id="KW-0547">Nucleotide-binding</keyword>
<proteinExistence type="predicted"/>
<comment type="caution">
    <text evidence="4">The sequence shown here is derived from an EMBL/GenBank/DDBJ whole genome shotgun (WGS) entry which is preliminary data.</text>
</comment>
<dbReference type="OrthoDB" id="346907at2759"/>
<dbReference type="SUPFAM" id="SSF56112">
    <property type="entry name" value="Protein kinase-like (PK-like)"/>
    <property type="match status" value="1"/>
</dbReference>
<dbReference type="PROSITE" id="PS00109">
    <property type="entry name" value="PROTEIN_KINASE_TYR"/>
    <property type="match status" value="1"/>
</dbReference>
<dbReference type="InterPro" id="IPR008266">
    <property type="entry name" value="Tyr_kinase_AS"/>
</dbReference>
<evidence type="ECO:0000259" key="3">
    <source>
        <dbReference type="PROSITE" id="PS50011"/>
    </source>
</evidence>
<keyword evidence="2" id="KW-0067">ATP-binding</keyword>
<organism evidence="4 5">
    <name type="scientific">Cyclocybe aegerita</name>
    <name type="common">Black poplar mushroom</name>
    <name type="synonym">Agrocybe aegerita</name>
    <dbReference type="NCBI Taxonomy" id="1973307"/>
    <lineage>
        <taxon>Eukaryota</taxon>
        <taxon>Fungi</taxon>
        <taxon>Dikarya</taxon>
        <taxon>Basidiomycota</taxon>
        <taxon>Agaricomycotina</taxon>
        <taxon>Agaricomycetes</taxon>
        <taxon>Agaricomycetidae</taxon>
        <taxon>Agaricales</taxon>
        <taxon>Agaricineae</taxon>
        <taxon>Bolbitiaceae</taxon>
        <taxon>Cyclocybe</taxon>
    </lineage>
</organism>
<dbReference type="PANTHER" id="PTHR44329:SF298">
    <property type="entry name" value="MIXED LINEAGE KINASE DOMAIN-LIKE PROTEIN"/>
    <property type="match status" value="1"/>
</dbReference>
<dbReference type="PRINTS" id="PR00109">
    <property type="entry name" value="TYRKINASE"/>
</dbReference>
<dbReference type="PROSITE" id="PS50011">
    <property type="entry name" value="PROTEIN_KINASE_DOM"/>
    <property type="match status" value="1"/>
</dbReference>
<dbReference type="InterPro" id="IPR011009">
    <property type="entry name" value="Kinase-like_dom_sf"/>
</dbReference>
<dbReference type="GO" id="GO:0005524">
    <property type="term" value="F:ATP binding"/>
    <property type="evidence" value="ECO:0007669"/>
    <property type="project" value="UniProtKB-KW"/>
</dbReference>
<evidence type="ECO:0000256" key="1">
    <source>
        <dbReference type="ARBA" id="ARBA00022741"/>
    </source>
</evidence>
<protein>
    <recommendedName>
        <fullName evidence="3">Protein kinase domain-containing protein</fullName>
    </recommendedName>
</protein>
<dbReference type="InterPro" id="IPR000719">
    <property type="entry name" value="Prot_kinase_dom"/>
</dbReference>
<accession>A0A8S0VRL4</accession>
<dbReference type="InterPro" id="IPR051681">
    <property type="entry name" value="Ser/Thr_Kinases-Pseudokinases"/>
</dbReference>
<evidence type="ECO:0000256" key="2">
    <source>
        <dbReference type="ARBA" id="ARBA00022840"/>
    </source>
</evidence>
<sequence length="482" mass="54404">MDPSAIWKIFEHNPDALRTLVATSERAGHVFWKTEANHELSQRQRQLDVLSGAYGSVFSLANEIHKLQFAQMLQGQGISEELIERLNGIELGDLTSARGGDIRRLLLKLCLNREAEAIHQHGERILEGGKVILDLLVSQPRNLLEHLLAVSPADQHTARQISQDTGLEDLTDCILREQREFIAGGSFGEVYRAELIRGEMRKKVAVKVIKIYEDDIIDPARKLRIENRLRREIKVWKRLCHPNIVPLLGFVRSFQTGYYTSPLLSMVCPWMAGGSLTKYLQARNQDLTLKDRFQLLTDVIEGLTYLHSNSVIHGDLSSSNILVSDNSASLSDFGLSQIVSDFVDTPYMTSKLAQAGAIRWQAPELFVGDDRCPPKTKACDIYSFGCIVHEVISGCLPYFNIESDYYVALQKMTLIPPARPDSSLLTNEIWDFIQLCWRDEPNWRPEATQVGRKLQVITSGYSNEALNIKSPLMLEESGLKLD</sequence>
<dbReference type="Gene3D" id="1.10.510.10">
    <property type="entry name" value="Transferase(Phosphotransferase) domain 1"/>
    <property type="match status" value="1"/>
</dbReference>
<evidence type="ECO:0000313" key="4">
    <source>
        <dbReference type="EMBL" id="CAA7263885.1"/>
    </source>
</evidence>
<dbReference type="Proteomes" id="UP000467700">
    <property type="component" value="Unassembled WGS sequence"/>
</dbReference>
<dbReference type="AlphaFoldDB" id="A0A8S0VRL4"/>
<keyword evidence="5" id="KW-1185">Reference proteome</keyword>
<dbReference type="GO" id="GO:0004674">
    <property type="term" value="F:protein serine/threonine kinase activity"/>
    <property type="evidence" value="ECO:0007669"/>
    <property type="project" value="TreeGrafter"/>
</dbReference>
<dbReference type="Pfam" id="PF07714">
    <property type="entry name" value="PK_Tyr_Ser-Thr"/>
    <property type="match status" value="1"/>
</dbReference>
<reference evidence="4 5" key="1">
    <citation type="submission" date="2020-01" db="EMBL/GenBank/DDBJ databases">
        <authorList>
            <person name="Gupta K D."/>
        </authorList>
    </citation>
    <scope>NUCLEOTIDE SEQUENCE [LARGE SCALE GENOMIC DNA]</scope>
</reference>
<dbReference type="EMBL" id="CACVBS010000041">
    <property type="protein sequence ID" value="CAA7263885.1"/>
    <property type="molecule type" value="Genomic_DNA"/>
</dbReference>
<gene>
    <name evidence="4" type="ORF">AAE3_LOCUS6004</name>
</gene>
<evidence type="ECO:0000313" key="5">
    <source>
        <dbReference type="Proteomes" id="UP000467700"/>
    </source>
</evidence>
<dbReference type="InterPro" id="IPR001245">
    <property type="entry name" value="Ser-Thr/Tyr_kinase_cat_dom"/>
</dbReference>
<feature type="domain" description="Protein kinase" evidence="3">
    <location>
        <begin position="176"/>
        <end position="457"/>
    </location>
</feature>